<dbReference type="AlphaFoldDB" id="A0A9P1EJZ5"/>
<evidence type="ECO:0000259" key="4">
    <source>
        <dbReference type="SMART" id="SM00743"/>
    </source>
</evidence>
<dbReference type="PANTHER" id="PTHR31917">
    <property type="entry name" value="AGENET DOMAIN-CONTAINING PROTEIN-RELATED"/>
    <property type="match status" value="1"/>
</dbReference>
<feature type="compositionally biased region" description="Basic and acidic residues" evidence="3">
    <location>
        <begin position="492"/>
        <end position="503"/>
    </location>
</feature>
<gene>
    <name evidence="5" type="ORF">CEURO_LOCUS19711</name>
</gene>
<feature type="domain" description="Agenet" evidence="4">
    <location>
        <begin position="241"/>
        <end position="297"/>
    </location>
</feature>
<dbReference type="EMBL" id="CAMAPE010000060">
    <property type="protein sequence ID" value="CAH9112725.1"/>
    <property type="molecule type" value="Genomic_DNA"/>
</dbReference>
<feature type="region of interest" description="Disordered" evidence="3">
    <location>
        <begin position="329"/>
        <end position="570"/>
    </location>
</feature>
<dbReference type="InterPro" id="IPR008395">
    <property type="entry name" value="Agenet-like_dom"/>
</dbReference>
<feature type="compositionally biased region" description="Basic and acidic residues" evidence="3">
    <location>
        <begin position="549"/>
        <end position="558"/>
    </location>
</feature>
<dbReference type="InterPro" id="IPR014002">
    <property type="entry name" value="Agenet_dom_plant"/>
</dbReference>
<sequence>MGGLAKKRKEKEQLLAKGSLIEVRTNEEGFSGAWFEAVVLNPDPSDSATKSAFKKKKKAEEVYVQYDTLLSDDGHSLLREFVPLEYIRPRPPPQTVEGFELNDTVEASYKDGWWTGVVTKVLPSSRYTVTFDNPPDELEFGLSDLRFHRRWLNGKWTQPKKKKKAGLTYSVGGKVEVSFDGVECKDAWFPSKIVKSHGDGSFLVKTPRPNGESEKELIRLAFDDGIHIRPCPPLHIKQNHKSYGLLDKVDAFYDLGWWLGVVNKILLDDKYVVVFQHAKKERVLNHSDLRPHLIWKDRKWYTSQGEPVSSYCNIEEGDNCNDLDMIQSDVPSNNQCTPTNGTSGEGMTRSLVSDGGESQQLTVWNASSSRVSVTVKKQRLDPSTGGSTQLPSYDTSKKKESECETPAKEIPCSFSSPDQSSVGNTAERNSSEVNERGSVSGPHRKKGRPVKSQAKRPQPIAQEGTPNRKRGRPPKALVETPDVQIEYQVPKHTQDTIETRGKENVGSVGMEKIGHADSSNVSDDQPLSTWVGKVYTPTDVDGSASNGERGTESGEKSAEPTPDGKVTTASDLHQSLPFVKKDTLLWKIIESREAFKKIPQNPHFRPLEHVEDFRREAQAFFYMGTFTDIVDKACKLEVDGPRSTIDGMLDTLVELESHGFNVAPIHGRLNEVLSYKDKLESLEALSKETCNEIEKLKMDKVELMKQKAELEKGLSQVVSRIESKDHDIASAQSRMDETSEKTRHLRQDLDALTRKPF</sequence>
<keyword evidence="2" id="KW-0341">Growth regulation</keyword>
<evidence type="ECO:0000256" key="1">
    <source>
        <dbReference type="ARBA" id="ARBA00022448"/>
    </source>
</evidence>
<evidence type="ECO:0000256" key="3">
    <source>
        <dbReference type="SAM" id="MobiDB-lite"/>
    </source>
</evidence>
<feature type="compositionally biased region" description="Polar residues" evidence="3">
    <location>
        <begin position="517"/>
        <end position="528"/>
    </location>
</feature>
<feature type="compositionally biased region" description="Polar residues" evidence="3">
    <location>
        <begin position="356"/>
        <end position="372"/>
    </location>
</feature>
<organism evidence="5 6">
    <name type="scientific">Cuscuta europaea</name>
    <name type="common">European dodder</name>
    <dbReference type="NCBI Taxonomy" id="41803"/>
    <lineage>
        <taxon>Eukaryota</taxon>
        <taxon>Viridiplantae</taxon>
        <taxon>Streptophyta</taxon>
        <taxon>Embryophyta</taxon>
        <taxon>Tracheophyta</taxon>
        <taxon>Spermatophyta</taxon>
        <taxon>Magnoliopsida</taxon>
        <taxon>eudicotyledons</taxon>
        <taxon>Gunneridae</taxon>
        <taxon>Pentapetalae</taxon>
        <taxon>asterids</taxon>
        <taxon>lamiids</taxon>
        <taxon>Solanales</taxon>
        <taxon>Convolvulaceae</taxon>
        <taxon>Cuscuteae</taxon>
        <taxon>Cuscuta</taxon>
        <taxon>Cuscuta subgen. Cuscuta</taxon>
    </lineage>
</organism>
<feature type="domain" description="Agenet" evidence="4">
    <location>
        <begin position="97"/>
        <end position="153"/>
    </location>
</feature>
<dbReference type="Pfam" id="PF05266">
    <property type="entry name" value="DUF724"/>
    <property type="match status" value="1"/>
</dbReference>
<reference evidence="5" key="1">
    <citation type="submission" date="2022-07" db="EMBL/GenBank/DDBJ databases">
        <authorList>
            <person name="Macas J."/>
            <person name="Novak P."/>
            <person name="Neumann P."/>
        </authorList>
    </citation>
    <scope>NUCLEOTIDE SEQUENCE</scope>
</reference>
<keyword evidence="1" id="KW-0813">Transport</keyword>
<keyword evidence="6" id="KW-1185">Reference proteome</keyword>
<dbReference type="Proteomes" id="UP001152484">
    <property type="component" value="Unassembled WGS sequence"/>
</dbReference>
<dbReference type="CDD" id="cd20405">
    <property type="entry name" value="Tudor_Agenet_AtDUF_rpt1_3"/>
    <property type="match status" value="1"/>
</dbReference>
<feature type="compositionally biased region" description="Basic and acidic residues" evidence="3">
    <location>
        <begin position="395"/>
        <end position="407"/>
    </location>
</feature>
<dbReference type="CDD" id="cd20406">
    <property type="entry name" value="Tudor_Agenet_AtDUF_rpt2_4"/>
    <property type="match status" value="2"/>
</dbReference>
<dbReference type="OrthoDB" id="687110at2759"/>
<comment type="caution">
    <text evidence="5">The sequence shown here is derived from an EMBL/GenBank/DDBJ whole genome shotgun (WGS) entry which is preliminary data.</text>
</comment>
<dbReference type="Pfam" id="PF05641">
    <property type="entry name" value="Agenet"/>
    <property type="match status" value="2"/>
</dbReference>
<feature type="compositionally biased region" description="Polar residues" evidence="3">
    <location>
        <begin position="384"/>
        <end position="394"/>
    </location>
</feature>
<protein>
    <recommendedName>
        <fullName evidence="4">Agenet domain-containing protein</fullName>
    </recommendedName>
</protein>
<feature type="compositionally biased region" description="Polar residues" evidence="3">
    <location>
        <begin position="413"/>
        <end position="428"/>
    </location>
</feature>
<feature type="domain" description="Agenet" evidence="4">
    <location>
        <begin position="13"/>
        <end position="95"/>
    </location>
</feature>
<dbReference type="InterPro" id="IPR007930">
    <property type="entry name" value="DUF724"/>
</dbReference>
<dbReference type="PANTHER" id="PTHR31917:SF153">
    <property type="entry name" value="DUF724 DOMAIN-CONTAINING PROTEIN 3-RELATED"/>
    <property type="match status" value="1"/>
</dbReference>
<name>A0A9P1EJZ5_CUSEU</name>
<feature type="region of interest" description="Disordered" evidence="3">
    <location>
        <begin position="725"/>
        <end position="757"/>
    </location>
</feature>
<evidence type="ECO:0000256" key="2">
    <source>
        <dbReference type="ARBA" id="ARBA00022604"/>
    </source>
</evidence>
<evidence type="ECO:0000313" key="6">
    <source>
        <dbReference type="Proteomes" id="UP001152484"/>
    </source>
</evidence>
<accession>A0A9P1EJZ5</accession>
<dbReference type="SMART" id="SM00743">
    <property type="entry name" value="Agenet"/>
    <property type="match status" value="4"/>
</dbReference>
<proteinExistence type="predicted"/>
<evidence type="ECO:0000313" key="5">
    <source>
        <dbReference type="EMBL" id="CAH9112725.1"/>
    </source>
</evidence>
<feature type="compositionally biased region" description="Polar residues" evidence="3">
    <location>
        <begin position="329"/>
        <end position="342"/>
    </location>
</feature>
<feature type="domain" description="Agenet" evidence="4">
    <location>
        <begin position="167"/>
        <end position="236"/>
    </location>
</feature>